<keyword evidence="3" id="KW-0378">Hydrolase</keyword>
<gene>
    <name evidence="6" type="ORF">GT409_10400</name>
</gene>
<dbReference type="GO" id="GO:0030246">
    <property type="term" value="F:carbohydrate binding"/>
    <property type="evidence" value="ECO:0007669"/>
    <property type="project" value="InterPro"/>
</dbReference>
<dbReference type="InterPro" id="IPR028995">
    <property type="entry name" value="Glyco_hydro_57/38_cen_sf"/>
</dbReference>
<proteinExistence type="inferred from homology"/>
<reference evidence="6 7" key="1">
    <citation type="submission" date="2020-01" db="EMBL/GenBank/DDBJ databases">
        <title>Ponticoccus aerotolerans gen. nov., sp. nov., an anaerobic bacterium and proposal of Ponticoccusceae fam. nov., Ponticoccusles ord. nov. and Ponticoccuse classis nov. in the phylum Kiritimatiellaeota.</title>
        <authorList>
            <person name="Zhou L.Y."/>
            <person name="Du Z.J."/>
        </authorList>
    </citation>
    <scope>NUCLEOTIDE SEQUENCE [LARGE SCALE GENOMIC DNA]</scope>
    <source>
        <strain evidence="6 7">S-5007</strain>
    </source>
</reference>
<dbReference type="InterPro" id="IPR041147">
    <property type="entry name" value="GH38_C"/>
</dbReference>
<dbReference type="Proteomes" id="UP000464954">
    <property type="component" value="Chromosome"/>
</dbReference>
<keyword evidence="7" id="KW-1185">Reference proteome</keyword>
<comment type="similarity">
    <text evidence="1">Belongs to the glycosyl hydrolase 38 family.</text>
</comment>
<evidence type="ECO:0000259" key="5">
    <source>
        <dbReference type="SMART" id="SM00872"/>
    </source>
</evidence>
<dbReference type="GO" id="GO:0009313">
    <property type="term" value="P:oligosaccharide catabolic process"/>
    <property type="evidence" value="ECO:0007669"/>
    <property type="project" value="TreeGrafter"/>
</dbReference>
<dbReference type="SUPFAM" id="SSF88688">
    <property type="entry name" value="Families 57/38 glycoside transferase middle domain"/>
    <property type="match status" value="1"/>
</dbReference>
<evidence type="ECO:0000313" key="6">
    <source>
        <dbReference type="EMBL" id="QHI69843.1"/>
    </source>
</evidence>
<dbReference type="InterPro" id="IPR037094">
    <property type="entry name" value="Glyco_hydro_38_cen_sf"/>
</dbReference>
<dbReference type="RefSeq" id="WP_160629025.1">
    <property type="nucleotide sequence ID" value="NZ_CP047593.1"/>
</dbReference>
<protein>
    <submittedName>
        <fullName evidence="6">Alpha-mannosidase</fullName>
    </submittedName>
</protein>
<dbReference type="GO" id="GO:0006013">
    <property type="term" value="P:mannose metabolic process"/>
    <property type="evidence" value="ECO:0007669"/>
    <property type="project" value="InterPro"/>
</dbReference>
<evidence type="ECO:0000256" key="4">
    <source>
        <dbReference type="ARBA" id="ARBA00023295"/>
    </source>
</evidence>
<dbReference type="InterPro" id="IPR011330">
    <property type="entry name" value="Glyco_hydro/deAcase_b/a-brl"/>
</dbReference>
<name>A0A6P1M9U1_9BACT</name>
<dbReference type="Pfam" id="PF07748">
    <property type="entry name" value="Glyco_hydro_38C"/>
    <property type="match status" value="1"/>
</dbReference>
<dbReference type="PANTHER" id="PTHR46017">
    <property type="entry name" value="ALPHA-MANNOSIDASE 2C1"/>
    <property type="match status" value="1"/>
</dbReference>
<keyword evidence="2" id="KW-0479">Metal-binding</keyword>
<evidence type="ECO:0000313" key="7">
    <source>
        <dbReference type="Proteomes" id="UP000464954"/>
    </source>
</evidence>
<feature type="domain" description="Glycoside hydrolase family 38 central" evidence="5">
    <location>
        <begin position="334"/>
        <end position="405"/>
    </location>
</feature>
<dbReference type="GO" id="GO:0004559">
    <property type="term" value="F:alpha-mannosidase activity"/>
    <property type="evidence" value="ECO:0007669"/>
    <property type="project" value="InterPro"/>
</dbReference>
<dbReference type="Gene3D" id="3.20.110.10">
    <property type="entry name" value="Glycoside hydrolase 38, N terminal domain"/>
    <property type="match status" value="2"/>
</dbReference>
<dbReference type="GO" id="GO:0046872">
    <property type="term" value="F:metal ion binding"/>
    <property type="evidence" value="ECO:0007669"/>
    <property type="project" value="UniProtKB-KW"/>
</dbReference>
<keyword evidence="4" id="KW-0326">Glycosidase</keyword>
<dbReference type="InterPro" id="IPR011682">
    <property type="entry name" value="Glyco_hydro_38_C"/>
</dbReference>
<dbReference type="EMBL" id="CP047593">
    <property type="protein sequence ID" value="QHI69843.1"/>
    <property type="molecule type" value="Genomic_DNA"/>
</dbReference>
<evidence type="ECO:0000256" key="3">
    <source>
        <dbReference type="ARBA" id="ARBA00022801"/>
    </source>
</evidence>
<dbReference type="SUPFAM" id="SSF74650">
    <property type="entry name" value="Galactose mutarotase-like"/>
    <property type="match status" value="1"/>
</dbReference>
<dbReference type="InterPro" id="IPR015341">
    <property type="entry name" value="Glyco_hydro_38_cen"/>
</dbReference>
<dbReference type="PANTHER" id="PTHR46017:SF2">
    <property type="entry name" value="MANNOSYLGLYCERATE HYDROLASE"/>
    <property type="match status" value="1"/>
</dbReference>
<dbReference type="Pfam" id="PF09261">
    <property type="entry name" value="Alpha-mann_mid"/>
    <property type="match status" value="1"/>
</dbReference>
<dbReference type="Pfam" id="PF17677">
    <property type="entry name" value="Glyco_hydro38C2"/>
    <property type="match status" value="1"/>
</dbReference>
<dbReference type="InterPro" id="IPR027291">
    <property type="entry name" value="Glyco_hydro_38_N_sf"/>
</dbReference>
<dbReference type="Gene3D" id="1.20.1270.50">
    <property type="entry name" value="Glycoside hydrolase family 38, central domain"/>
    <property type="match status" value="1"/>
</dbReference>
<dbReference type="InterPro" id="IPR000602">
    <property type="entry name" value="Glyco_hydro_38_N"/>
</dbReference>
<evidence type="ECO:0000256" key="2">
    <source>
        <dbReference type="ARBA" id="ARBA00022723"/>
    </source>
</evidence>
<dbReference type="KEGG" id="taer:GT409_10400"/>
<dbReference type="AlphaFoldDB" id="A0A6P1M9U1"/>
<evidence type="ECO:0000256" key="1">
    <source>
        <dbReference type="ARBA" id="ARBA00009792"/>
    </source>
</evidence>
<dbReference type="SMART" id="SM00872">
    <property type="entry name" value="Alpha-mann_mid"/>
    <property type="match status" value="1"/>
</dbReference>
<dbReference type="Pfam" id="PF01074">
    <property type="entry name" value="Glyco_hydro_38N"/>
    <property type="match status" value="1"/>
</dbReference>
<dbReference type="Gene3D" id="2.70.98.30">
    <property type="entry name" value="Golgi alpha-mannosidase II, domain 4"/>
    <property type="match status" value="1"/>
</dbReference>
<accession>A0A6P1M9U1</accession>
<sequence>MSNEKQIGHVVAHAHWDREWRYPVWHHINALCGMMKQLMDLLESDPRYKSFIMDAQSVPITDYLDLYPEDESRLRKLIEEDRIQVGPWYTLPDQFPVDAECLVRNLMKGRRISDELGKTMKIGYTTFGWGQPAQMPQIYADFGISVVLGGKNVSPERTGANEYLWEGPDGTVALASKLGVQARANLFKFLTIPAIFNKENIGAEWWFNWEGLGDIFGYADAENYWQDFHRFNRGTTFYPEKIPDSFNRAWDTTDGTLIRNHRLLFDGGDFTFPQPLLPKIIEKVNELDDSRKLVHGTLDDYVDILEQMDQSQLRTVQGELRDGPEPACTPNALATRSDIKQKNRSVQNKLIRCAEPMACLAGQHGLPAQAPFLDKAWDYLLKSQPHDSINGVVQDKTSRDTMSRLDQADELATVVTENSVRHLLTQIQRPVDDSKEIALCIFNPLPFPRRETLSAVIATPVEWHADTLNICELDGTALAVDQTGRERISIPVSETDSRPWPFDVTRHFIDFDTGEIPALGYKVLKVSGQGSYDVQLLWNDTRRRNEPLIKAPNVLENEFLKVTVQFDGTVDLDDKQTGQVFRGLHYFESSGDSGDGWLRYLPNKNQTHLSLGQPVRIYVSHDSDLRATITTEMTWMLPAKVDLAASSRDGELKPVTIRSEISLRYGSRRVEFKTMVENTVSNHRLRVMFPTDIAATHSDAEGHFYVDHRPVEPVREADGKYRPGMCTHPQQSFVDVSDGTNGLAVLNGGLCEYELLNEERRTLALSLLRSSHMRICTEPRAGAVFPTQNGWEMLGSYEFSYAIYPHMGDWNAGDVYSETQRMIVAPVVVQSNSRQEGSLPAEYSLLSVQGAQVSSVKPLESGEGILVRLFNPSEEKIDAVLTASVQRAVVMNMNEEEQGELPVDDGVVRVSLAACKVVSIGLLKGGE</sequence>
<dbReference type="SUPFAM" id="SSF88713">
    <property type="entry name" value="Glycoside hydrolase/deacetylase"/>
    <property type="match status" value="1"/>
</dbReference>
<organism evidence="6 7">
    <name type="scientific">Tichowtungia aerotolerans</name>
    <dbReference type="NCBI Taxonomy" id="2697043"/>
    <lineage>
        <taxon>Bacteria</taxon>
        <taxon>Pseudomonadati</taxon>
        <taxon>Kiritimatiellota</taxon>
        <taxon>Tichowtungiia</taxon>
        <taxon>Tichowtungiales</taxon>
        <taxon>Tichowtungiaceae</taxon>
        <taxon>Tichowtungia</taxon>
    </lineage>
</organism>
<dbReference type="InterPro" id="IPR011013">
    <property type="entry name" value="Gal_mutarotase_sf_dom"/>
</dbReference>